<protein>
    <submittedName>
        <fullName evidence="2">Uncharacterized protein</fullName>
    </submittedName>
</protein>
<dbReference type="AlphaFoldDB" id="A0A0X8HDT4"/>
<feature type="transmembrane region" description="Helical" evidence="1">
    <location>
        <begin position="72"/>
        <end position="92"/>
    </location>
</feature>
<dbReference type="OrthoDB" id="5405464at2"/>
<keyword evidence="1" id="KW-0472">Membrane</keyword>
<feature type="transmembrane region" description="Helical" evidence="1">
    <location>
        <begin position="31"/>
        <end position="51"/>
    </location>
</feature>
<reference evidence="2 3" key="2">
    <citation type="submission" date="2016-02" db="EMBL/GenBank/DDBJ databases">
        <authorList>
            <person name="Wen L."/>
            <person name="He K."/>
            <person name="Yang H."/>
        </authorList>
    </citation>
    <scope>NUCLEOTIDE SEQUENCE [LARGE SCALE GENOMIC DNA]</scope>
    <source>
        <strain evidence="2 3">AGD 8-3</strain>
    </source>
</reference>
<dbReference type="PATRIC" id="fig|507626.3.peg.1718"/>
<feature type="transmembrane region" description="Helical" evidence="1">
    <location>
        <begin position="98"/>
        <end position="117"/>
    </location>
</feature>
<sequence length="149" mass="15856">MSSTSSLDTRTTVEQAPTADTRGKGVAATVYVLYLGSVMTVVTGPIGMLVAHLFRRNNADWINSHLLFQTRTFWLGALGGAAALAAWNLLGVIGAPSWVSWTLGYGFFTACLGWTMGRCGVGINRLMNNRAIDAPRSLLFGGATVSLDD</sequence>
<dbReference type="Proteomes" id="UP000063387">
    <property type="component" value="Chromosome"/>
</dbReference>
<proteinExistence type="predicted"/>
<dbReference type="RefSeq" id="WP_066447659.1">
    <property type="nucleotide sequence ID" value="NZ_CP014226.1"/>
</dbReference>
<dbReference type="EMBL" id="CP014226">
    <property type="protein sequence ID" value="AMD00792.1"/>
    <property type="molecule type" value="Genomic_DNA"/>
</dbReference>
<evidence type="ECO:0000313" key="2">
    <source>
        <dbReference type="EMBL" id="AMD00792.1"/>
    </source>
</evidence>
<reference evidence="2 3" key="1">
    <citation type="journal article" date="2016" name="Genome Announc.">
        <title>Draft Genome Sequence of 'Halomonas chromatireducens' Strain AGD 8-3, a Haloalkaliphilic Chromate- and Selenite-Reducing Gammaproteobacterium.</title>
        <authorList>
            <person name="Sharko F.S."/>
            <person name="Shapovalova A.A."/>
            <person name="Tsygankova S.V."/>
            <person name="Komova A.V."/>
            <person name="Boulygina E.S."/>
            <person name="Teslyuk A.B."/>
            <person name="Gotovtsev P.M."/>
            <person name="Namsaraev Z.B."/>
            <person name="Khijniak T.V."/>
            <person name="Nedoluzhko A.V."/>
            <person name="Vasilov R.G."/>
        </authorList>
    </citation>
    <scope>NUCLEOTIDE SEQUENCE [LARGE SCALE GENOMIC DNA]</scope>
    <source>
        <strain evidence="2 3">AGD 8-3</strain>
    </source>
</reference>
<accession>A0A0X8HDT4</accession>
<keyword evidence="3" id="KW-1185">Reference proteome</keyword>
<evidence type="ECO:0000313" key="3">
    <source>
        <dbReference type="Proteomes" id="UP000063387"/>
    </source>
</evidence>
<keyword evidence="1" id="KW-0812">Transmembrane</keyword>
<dbReference type="STRING" id="507626.LOKO_01724"/>
<dbReference type="KEGG" id="hco:LOKO_01724"/>
<name>A0A0X8HDT4_9GAMM</name>
<evidence type="ECO:0000256" key="1">
    <source>
        <dbReference type="SAM" id="Phobius"/>
    </source>
</evidence>
<gene>
    <name evidence="2" type="ORF">LOKO_01724</name>
</gene>
<keyword evidence="1" id="KW-1133">Transmembrane helix</keyword>
<organism evidence="2 3">
    <name type="scientific">Halomonas chromatireducens</name>
    <dbReference type="NCBI Taxonomy" id="507626"/>
    <lineage>
        <taxon>Bacteria</taxon>
        <taxon>Pseudomonadati</taxon>
        <taxon>Pseudomonadota</taxon>
        <taxon>Gammaproteobacteria</taxon>
        <taxon>Oceanospirillales</taxon>
        <taxon>Halomonadaceae</taxon>
        <taxon>Halomonas</taxon>
    </lineage>
</organism>